<evidence type="ECO:0000313" key="2">
    <source>
        <dbReference type="EMBL" id="GBP61187.1"/>
    </source>
</evidence>
<gene>
    <name evidence="2" type="ORF">EVAR_28396_1</name>
</gene>
<feature type="region of interest" description="Disordered" evidence="1">
    <location>
        <begin position="74"/>
        <end position="168"/>
    </location>
</feature>
<dbReference type="AlphaFoldDB" id="A0A4C1XG57"/>
<evidence type="ECO:0000313" key="3">
    <source>
        <dbReference type="Proteomes" id="UP000299102"/>
    </source>
</evidence>
<accession>A0A4C1XG57</accession>
<dbReference type="EMBL" id="BGZK01000806">
    <property type="protein sequence ID" value="GBP61187.1"/>
    <property type="molecule type" value="Genomic_DNA"/>
</dbReference>
<feature type="compositionally biased region" description="Low complexity" evidence="1">
    <location>
        <begin position="74"/>
        <end position="97"/>
    </location>
</feature>
<feature type="compositionally biased region" description="Basic and acidic residues" evidence="1">
    <location>
        <begin position="21"/>
        <end position="38"/>
    </location>
</feature>
<proteinExistence type="predicted"/>
<comment type="caution">
    <text evidence="2">The sequence shown here is derived from an EMBL/GenBank/DDBJ whole genome shotgun (WGS) entry which is preliminary data.</text>
</comment>
<protein>
    <submittedName>
        <fullName evidence="2">Uncharacterized protein</fullName>
    </submittedName>
</protein>
<feature type="region of interest" description="Disordered" evidence="1">
    <location>
        <begin position="1"/>
        <end position="50"/>
    </location>
</feature>
<keyword evidence="3" id="KW-1185">Reference proteome</keyword>
<evidence type="ECO:0000256" key="1">
    <source>
        <dbReference type="SAM" id="MobiDB-lite"/>
    </source>
</evidence>
<dbReference type="Proteomes" id="UP000299102">
    <property type="component" value="Unassembled WGS sequence"/>
</dbReference>
<reference evidence="2 3" key="1">
    <citation type="journal article" date="2019" name="Commun. Biol.">
        <title>The bagworm genome reveals a unique fibroin gene that provides high tensile strength.</title>
        <authorList>
            <person name="Kono N."/>
            <person name="Nakamura H."/>
            <person name="Ohtoshi R."/>
            <person name="Tomita M."/>
            <person name="Numata K."/>
            <person name="Arakawa K."/>
        </authorList>
    </citation>
    <scope>NUCLEOTIDE SEQUENCE [LARGE SCALE GENOMIC DNA]</scope>
</reference>
<sequence>MCGGTNSSEFHWAASQAVDTSQRHTSEQRRERPHDRVAHPYALRPVNEERGVAQRLERSVGRHAFAVGAPVLPAPGVVRARGPARQAAGGAAGQHAQPLRDVRPTARRSGPPSPRPHRDLAFLYASESECDLSRDRPLGDDEVSVPKGRNGRTNKIVRMLKRTTNGHG</sequence>
<organism evidence="2 3">
    <name type="scientific">Eumeta variegata</name>
    <name type="common">Bagworm moth</name>
    <name type="synonym">Eumeta japonica</name>
    <dbReference type="NCBI Taxonomy" id="151549"/>
    <lineage>
        <taxon>Eukaryota</taxon>
        <taxon>Metazoa</taxon>
        <taxon>Ecdysozoa</taxon>
        <taxon>Arthropoda</taxon>
        <taxon>Hexapoda</taxon>
        <taxon>Insecta</taxon>
        <taxon>Pterygota</taxon>
        <taxon>Neoptera</taxon>
        <taxon>Endopterygota</taxon>
        <taxon>Lepidoptera</taxon>
        <taxon>Glossata</taxon>
        <taxon>Ditrysia</taxon>
        <taxon>Tineoidea</taxon>
        <taxon>Psychidae</taxon>
        <taxon>Oiketicinae</taxon>
        <taxon>Eumeta</taxon>
    </lineage>
</organism>
<name>A0A4C1XG57_EUMVA</name>